<dbReference type="Pfam" id="PF03886">
    <property type="entry name" value="ABC_trans_aux"/>
    <property type="match status" value="1"/>
</dbReference>
<reference evidence="3 4" key="1">
    <citation type="submission" date="2017-04" db="EMBL/GenBank/DDBJ databases">
        <title>Presence of VIM-2 positive Pseudomonas species in chickens and their surrounding environment.</title>
        <authorList>
            <person name="Zhang R."/>
        </authorList>
    </citation>
    <scope>NUCLEOTIDE SEQUENCE [LARGE SCALE GENOMIC DNA]</scope>
    <source>
        <strain evidence="3 4">DZ-C18</strain>
    </source>
</reference>
<proteinExistence type="predicted"/>
<organism evidence="3 4">
    <name type="scientific">Pseudomonas putida</name>
    <name type="common">Arthrobacter siderocapsulatus</name>
    <dbReference type="NCBI Taxonomy" id="303"/>
    <lineage>
        <taxon>Bacteria</taxon>
        <taxon>Pseudomonadati</taxon>
        <taxon>Pseudomonadota</taxon>
        <taxon>Gammaproteobacteria</taxon>
        <taxon>Pseudomonadales</taxon>
        <taxon>Pseudomonadaceae</taxon>
        <taxon>Pseudomonas</taxon>
    </lineage>
</organism>
<dbReference type="Gene3D" id="3.40.50.10610">
    <property type="entry name" value="ABC-type transport auxiliary lipoprotein component"/>
    <property type="match status" value="1"/>
</dbReference>
<gene>
    <name evidence="3" type="ORF">B7H17_23020</name>
</gene>
<feature type="domain" description="ABC-type transport auxiliary lipoprotein component" evidence="2">
    <location>
        <begin position="31"/>
        <end position="169"/>
    </location>
</feature>
<evidence type="ECO:0000256" key="1">
    <source>
        <dbReference type="SAM" id="SignalP"/>
    </source>
</evidence>
<dbReference type="InterPro" id="IPR005586">
    <property type="entry name" value="ABC_trans_aux"/>
</dbReference>
<evidence type="ECO:0000259" key="2">
    <source>
        <dbReference type="Pfam" id="PF03886"/>
    </source>
</evidence>
<dbReference type="AlphaFoldDB" id="A0A1X0ZP53"/>
<sequence>MRKMPKLLWTLMAIALQGCSSAPINYHTLVPAQPAARPAGVNIEIEKVLMPPQVDRAQMVVRQGDSGLAILETEWWGANLVDEFRNALEDQLGAPTGASPRTALRVEVQRFDSVPGRYALLDATWRLRPAGTDTGLTCHSTLQAPADATISGLVAAHQANLRQLAATIAQTSRAGTTHCPASAR</sequence>
<name>A0A1X0ZP53_PSEPU</name>
<dbReference type="EMBL" id="NBWC01000041">
    <property type="protein sequence ID" value="ORL60134.1"/>
    <property type="molecule type" value="Genomic_DNA"/>
</dbReference>
<dbReference type="SUPFAM" id="SSF159594">
    <property type="entry name" value="XCC0632-like"/>
    <property type="match status" value="1"/>
</dbReference>
<evidence type="ECO:0000313" key="4">
    <source>
        <dbReference type="Proteomes" id="UP000193675"/>
    </source>
</evidence>
<comment type="caution">
    <text evidence="3">The sequence shown here is derived from an EMBL/GenBank/DDBJ whole genome shotgun (WGS) entry which is preliminary data.</text>
</comment>
<evidence type="ECO:0000313" key="3">
    <source>
        <dbReference type="EMBL" id="ORL60134.1"/>
    </source>
</evidence>
<dbReference type="OrthoDB" id="5949767at2"/>
<keyword evidence="1" id="KW-0732">Signal</keyword>
<feature type="chain" id="PRO_5012259043" description="ABC-type transport auxiliary lipoprotein component domain-containing protein" evidence="1">
    <location>
        <begin position="23"/>
        <end position="184"/>
    </location>
</feature>
<dbReference type="RefSeq" id="WP_084858884.1">
    <property type="nucleotide sequence ID" value="NZ_JAOTEI010000008.1"/>
</dbReference>
<dbReference type="Proteomes" id="UP000193675">
    <property type="component" value="Unassembled WGS sequence"/>
</dbReference>
<protein>
    <recommendedName>
        <fullName evidence="2">ABC-type transport auxiliary lipoprotein component domain-containing protein</fullName>
    </recommendedName>
</protein>
<accession>A0A1X0ZP53</accession>
<feature type="signal peptide" evidence="1">
    <location>
        <begin position="1"/>
        <end position="22"/>
    </location>
</feature>
<dbReference type="PROSITE" id="PS51257">
    <property type="entry name" value="PROKAR_LIPOPROTEIN"/>
    <property type="match status" value="1"/>
</dbReference>